<keyword evidence="5" id="KW-0441">Lipid A biosynthesis</keyword>
<evidence type="ECO:0000259" key="12">
    <source>
        <dbReference type="Pfam" id="PF00892"/>
    </source>
</evidence>
<dbReference type="EMBL" id="VJVV01000004">
    <property type="protein sequence ID" value="TRO82245.1"/>
    <property type="molecule type" value="Genomic_DNA"/>
</dbReference>
<keyword evidence="9" id="KW-0443">Lipid metabolism</keyword>
<evidence type="ECO:0000256" key="8">
    <source>
        <dbReference type="ARBA" id="ARBA00022989"/>
    </source>
</evidence>
<gene>
    <name evidence="13" type="ORF">FL622_06610</name>
</gene>
<dbReference type="InterPro" id="IPR000620">
    <property type="entry name" value="EamA_dom"/>
</dbReference>
<reference evidence="13 14" key="1">
    <citation type="submission" date="2019-07" db="EMBL/GenBank/DDBJ databases">
        <title>Insights of Desulfuromonas acetexigens electromicrobiology.</title>
        <authorList>
            <person name="Katuri K."/>
            <person name="Sapireddy V."/>
            <person name="Shaw D.R."/>
            <person name="Saikaly P."/>
        </authorList>
    </citation>
    <scope>NUCLEOTIDE SEQUENCE [LARGE SCALE GENOMIC DNA]</scope>
    <source>
        <strain evidence="13 14">2873</strain>
    </source>
</reference>
<dbReference type="Gene3D" id="1.10.3730.20">
    <property type="match status" value="2"/>
</dbReference>
<feature type="transmembrane region" description="Helical" evidence="11">
    <location>
        <begin position="150"/>
        <end position="171"/>
    </location>
</feature>
<dbReference type="SUPFAM" id="SSF103481">
    <property type="entry name" value="Multidrug resistance efflux transporter EmrE"/>
    <property type="match status" value="2"/>
</dbReference>
<comment type="caution">
    <text evidence="13">The sequence shown here is derived from an EMBL/GenBank/DDBJ whole genome shotgun (WGS) entry which is preliminary data.</text>
</comment>
<feature type="transmembrane region" description="Helical" evidence="11">
    <location>
        <begin position="118"/>
        <end position="138"/>
    </location>
</feature>
<dbReference type="InterPro" id="IPR000390">
    <property type="entry name" value="Small_drug/metabolite_transptr"/>
</dbReference>
<feature type="transmembrane region" description="Helical" evidence="11">
    <location>
        <begin position="213"/>
        <end position="237"/>
    </location>
</feature>
<evidence type="ECO:0000256" key="5">
    <source>
        <dbReference type="ARBA" id="ARBA00022556"/>
    </source>
</evidence>
<dbReference type="GO" id="GO:0022857">
    <property type="term" value="F:transmembrane transporter activity"/>
    <property type="evidence" value="ECO:0007669"/>
    <property type="project" value="InterPro"/>
</dbReference>
<dbReference type="RefSeq" id="WP_092057264.1">
    <property type="nucleotide sequence ID" value="NZ_FOJJ01000034.1"/>
</dbReference>
<comment type="subcellular location">
    <subcellularLocation>
        <location evidence="1">Cell membrane</location>
        <topology evidence="1">Multi-pass membrane protein</topology>
    </subcellularLocation>
</comment>
<evidence type="ECO:0000256" key="4">
    <source>
        <dbReference type="ARBA" id="ARBA00022519"/>
    </source>
</evidence>
<keyword evidence="6 11" id="KW-0812">Transmembrane</keyword>
<organism evidence="13 14">
    <name type="scientific">Trichloromonas acetexigens</name>
    <dbReference type="NCBI Taxonomy" id="38815"/>
    <lineage>
        <taxon>Bacteria</taxon>
        <taxon>Pseudomonadati</taxon>
        <taxon>Thermodesulfobacteriota</taxon>
        <taxon>Desulfuromonadia</taxon>
        <taxon>Desulfuromonadales</taxon>
        <taxon>Trichloromonadaceae</taxon>
        <taxon>Trichloromonas</taxon>
    </lineage>
</organism>
<keyword evidence="4" id="KW-0997">Cell inner membrane</keyword>
<feature type="domain" description="EamA" evidence="12">
    <location>
        <begin position="156"/>
        <end position="287"/>
    </location>
</feature>
<feature type="transmembrane region" description="Helical" evidence="11">
    <location>
        <begin position="183"/>
        <end position="201"/>
    </location>
</feature>
<sequence length="290" mass="31588">MSSLALTLVVFSALMHALWNLLVKRSRDKTAFIWWMFCFSGGLFNLALLFVSEPFPPLTPRILLLGLGGAICFVVYHLFTGRAYQGGDLSLTYPLAQTSMIYVPIWGVLLLGESLSPLGAAGIGLIIFGAYCVQLGRFSPAEVLRPFRNLGNPSVQAALAAGFVYSVGAVIDKTGVMAYHPLYFTYLLVVFMFLIMSANLLRPGQRGRIAKEWQHSLPLILLSGPIMMGSFISFRYALTLAPLSYAVPVRQVGLLFGVLFGVLFLGESCGRIRVLAALVILAGVFLVRLG</sequence>
<evidence type="ECO:0000256" key="6">
    <source>
        <dbReference type="ARBA" id="ARBA00022692"/>
    </source>
</evidence>
<evidence type="ECO:0000313" key="14">
    <source>
        <dbReference type="Proteomes" id="UP000317155"/>
    </source>
</evidence>
<dbReference type="Pfam" id="PF00892">
    <property type="entry name" value="EamA"/>
    <property type="match status" value="2"/>
</dbReference>
<keyword evidence="7" id="KW-0448">Lipopolysaccharide biosynthesis</keyword>
<feature type="domain" description="EamA" evidence="12">
    <location>
        <begin position="5"/>
        <end position="133"/>
    </location>
</feature>
<dbReference type="GO" id="GO:0005886">
    <property type="term" value="C:plasma membrane"/>
    <property type="evidence" value="ECO:0007669"/>
    <property type="project" value="UniProtKB-SubCell"/>
</dbReference>
<feature type="transmembrane region" description="Helical" evidence="11">
    <location>
        <begin position="32"/>
        <end position="52"/>
    </location>
</feature>
<dbReference type="GO" id="GO:0009245">
    <property type="term" value="P:lipid A biosynthetic process"/>
    <property type="evidence" value="ECO:0007669"/>
    <property type="project" value="UniProtKB-KW"/>
</dbReference>
<dbReference type="GO" id="GO:0009103">
    <property type="term" value="P:lipopolysaccharide biosynthetic process"/>
    <property type="evidence" value="ECO:0007669"/>
    <property type="project" value="UniProtKB-KW"/>
</dbReference>
<feature type="transmembrane region" description="Helical" evidence="11">
    <location>
        <begin position="272"/>
        <end position="289"/>
    </location>
</feature>
<dbReference type="InterPro" id="IPR037185">
    <property type="entry name" value="EmrE-like"/>
</dbReference>
<dbReference type="OrthoDB" id="9783707at2"/>
<dbReference type="PANTHER" id="PTHR30561:SF9">
    <property type="entry name" value="4-AMINO-4-DEOXY-L-ARABINOSE-PHOSPHOUNDECAPRENOL FLIPPASE SUBUNIT ARNF-RELATED"/>
    <property type="match status" value="1"/>
</dbReference>
<feature type="transmembrane region" description="Helical" evidence="11">
    <location>
        <begin position="91"/>
        <end position="112"/>
    </location>
</feature>
<keyword evidence="8 11" id="KW-1133">Transmembrane helix</keyword>
<proteinExistence type="predicted"/>
<dbReference type="AlphaFoldDB" id="A0A550JGA2"/>
<keyword evidence="14" id="KW-1185">Reference proteome</keyword>
<evidence type="ECO:0000256" key="1">
    <source>
        <dbReference type="ARBA" id="ARBA00004651"/>
    </source>
</evidence>
<keyword evidence="10 11" id="KW-0472">Membrane</keyword>
<evidence type="ECO:0000256" key="2">
    <source>
        <dbReference type="ARBA" id="ARBA00022475"/>
    </source>
</evidence>
<feature type="transmembrane region" description="Helical" evidence="11">
    <location>
        <begin position="243"/>
        <end position="265"/>
    </location>
</feature>
<evidence type="ECO:0000256" key="11">
    <source>
        <dbReference type="SAM" id="Phobius"/>
    </source>
</evidence>
<evidence type="ECO:0000256" key="10">
    <source>
        <dbReference type="ARBA" id="ARBA00023136"/>
    </source>
</evidence>
<dbReference type="Proteomes" id="UP000317155">
    <property type="component" value="Unassembled WGS sequence"/>
</dbReference>
<feature type="transmembrane region" description="Helical" evidence="11">
    <location>
        <begin position="6"/>
        <end position="23"/>
    </location>
</feature>
<evidence type="ECO:0000256" key="3">
    <source>
        <dbReference type="ARBA" id="ARBA00022516"/>
    </source>
</evidence>
<feature type="transmembrane region" description="Helical" evidence="11">
    <location>
        <begin position="58"/>
        <end position="79"/>
    </location>
</feature>
<dbReference type="PANTHER" id="PTHR30561">
    <property type="entry name" value="SMR FAMILY PROTON-DEPENDENT DRUG EFFLUX TRANSPORTER SUGE"/>
    <property type="match status" value="1"/>
</dbReference>
<evidence type="ECO:0000313" key="13">
    <source>
        <dbReference type="EMBL" id="TRO82245.1"/>
    </source>
</evidence>
<protein>
    <submittedName>
        <fullName evidence="13">EamA family transporter</fullName>
    </submittedName>
</protein>
<accession>A0A550JGA2</accession>
<name>A0A550JGA2_9BACT</name>
<evidence type="ECO:0000256" key="7">
    <source>
        <dbReference type="ARBA" id="ARBA00022985"/>
    </source>
</evidence>
<evidence type="ECO:0000256" key="9">
    <source>
        <dbReference type="ARBA" id="ARBA00023098"/>
    </source>
</evidence>
<keyword evidence="3" id="KW-0444">Lipid biosynthesis</keyword>
<keyword evidence="2" id="KW-1003">Cell membrane</keyword>